<dbReference type="PANTHER" id="PTHR33677">
    <property type="entry name" value="TRANSCRIPTIONAL REPRESSOR FRMR-RELATED"/>
    <property type="match status" value="1"/>
</dbReference>
<organism evidence="1 2">
    <name type="scientific">Candidatus Kaiserbacteria bacterium RIFCSPLOWO2_01_FULL_52_12b</name>
    <dbReference type="NCBI Taxonomy" id="1798509"/>
    <lineage>
        <taxon>Bacteria</taxon>
        <taxon>Candidatus Kaiseribacteriota</taxon>
    </lineage>
</organism>
<protein>
    <recommendedName>
        <fullName evidence="3">Transcriptional regulator</fullName>
    </recommendedName>
</protein>
<dbReference type="GO" id="GO:0003677">
    <property type="term" value="F:DNA binding"/>
    <property type="evidence" value="ECO:0007669"/>
    <property type="project" value="InterPro"/>
</dbReference>
<gene>
    <name evidence="1" type="ORF">A3A36_02100</name>
</gene>
<dbReference type="Gene3D" id="1.20.58.1000">
    <property type="entry name" value="Metal-sensitive repressor, helix protomer"/>
    <property type="match status" value="1"/>
</dbReference>
<evidence type="ECO:0000313" key="1">
    <source>
        <dbReference type="EMBL" id="OGG78365.1"/>
    </source>
</evidence>
<dbReference type="GO" id="GO:0045892">
    <property type="term" value="P:negative regulation of DNA-templated transcription"/>
    <property type="evidence" value="ECO:0007669"/>
    <property type="project" value="UniProtKB-ARBA"/>
</dbReference>
<dbReference type="EMBL" id="MFLW01000011">
    <property type="protein sequence ID" value="OGG78365.1"/>
    <property type="molecule type" value="Genomic_DNA"/>
</dbReference>
<comment type="caution">
    <text evidence="1">The sequence shown here is derived from an EMBL/GenBank/DDBJ whole genome shotgun (WGS) entry which is preliminary data.</text>
</comment>
<name>A0A1F6EXL8_9BACT</name>
<dbReference type="GO" id="GO:0046872">
    <property type="term" value="F:metal ion binding"/>
    <property type="evidence" value="ECO:0007669"/>
    <property type="project" value="InterPro"/>
</dbReference>
<accession>A0A1F6EXL8</accession>
<dbReference type="InterPro" id="IPR038390">
    <property type="entry name" value="Metal_Tscrpt_repr_sf"/>
</dbReference>
<proteinExistence type="predicted"/>
<reference evidence="1 2" key="1">
    <citation type="journal article" date="2016" name="Nat. Commun.">
        <title>Thousands of microbial genomes shed light on interconnected biogeochemical processes in an aquifer system.</title>
        <authorList>
            <person name="Anantharaman K."/>
            <person name="Brown C.T."/>
            <person name="Hug L.A."/>
            <person name="Sharon I."/>
            <person name="Castelle C.J."/>
            <person name="Probst A.J."/>
            <person name="Thomas B.C."/>
            <person name="Singh A."/>
            <person name="Wilkins M.J."/>
            <person name="Karaoz U."/>
            <person name="Brodie E.L."/>
            <person name="Williams K.H."/>
            <person name="Hubbard S.S."/>
            <person name="Banfield J.F."/>
        </authorList>
    </citation>
    <scope>NUCLEOTIDE SEQUENCE [LARGE SCALE GENOMIC DNA]</scope>
</reference>
<dbReference type="AlphaFoldDB" id="A0A1F6EXL8"/>
<dbReference type="Pfam" id="PF02583">
    <property type="entry name" value="Trns_repr_metal"/>
    <property type="match status" value="1"/>
</dbReference>
<sequence length="88" mass="10134">MHTANKKKLMRRLRIIEGQMRGLQDMLEKDAYCIDVIVQTSAARHALSGVEDVLMEQHLSTCVVHQMKKGQERTAIGEVLKVYKLKRK</sequence>
<evidence type="ECO:0000313" key="2">
    <source>
        <dbReference type="Proteomes" id="UP000178811"/>
    </source>
</evidence>
<dbReference type="Proteomes" id="UP000178811">
    <property type="component" value="Unassembled WGS sequence"/>
</dbReference>
<dbReference type="InterPro" id="IPR003735">
    <property type="entry name" value="Metal_Tscrpt_repr"/>
</dbReference>
<evidence type="ECO:0008006" key="3">
    <source>
        <dbReference type="Google" id="ProtNLM"/>
    </source>
</evidence>